<sequence>MNSEPIWVSGATRSGKTAYLVNQFRSWIQSGLTQHGTPGERSTKVLNETPERASPPLPLTSLHSSVPPLVSFSTTPEGVPGVLVLAAIGDNRIELVDRLTAATQGKVSLHSTTPLGFFQSEVTLFWSLLIQQLDLKAQFPVRLAPENEQALATQLWRSELDQAIGQQTSLTEVRLVRRLLDLLQLAALAGIPIADIPVILEQGLAGQNEALPFPEAEVGKLLQHWQNWCLSQGLLTYGIIAGLYWQHLLPNPTYQRYLAQRYQVVLADDVDEYPAIARSVFETLLDAGAAAIFTYNPDGAVRLGLGADPAYLAGLADRCRIETLTDRPIHCLGDDLGDAVVALATDPIFFASLPDTIQAIQTTSRAQLLRRTAEVIIEAVQTQQVQPRDIVVIAPGVDAIARYSLTEMLGKHQIPVESLNDQRPLTSSPIIRALLTLLTLVYPSLGRLVDREAVAEMLVVLSQQPANGQQSEAPHPSLLTPHPSLIDPVRAGLLADYCFAPHPDRPRLLPVTTFPRWDRLGYQASNAYQAIVQWIATQQSQLEQRLIPNAVSLLDRAIQHFLFGGGALPFEQLSALRQLIETAQHYWEVDGRLRRSQRFDAPAYMTVSRFVQLLQSDTVTANPYPVRPIGPDSNAVLLANVFQYRSSRRVHRWQFWLDAGSPRWLSGVDSLFGAPLFLQGWSGRAWTSADAMDANERRLRRILLDLLGRTEERVYLCHSDLATNGQEQTGVLLSLVNAAVPLDTGLLIG</sequence>
<dbReference type="SUPFAM" id="SSF52540">
    <property type="entry name" value="P-loop containing nucleoside triphosphate hydrolases"/>
    <property type="match status" value="1"/>
</dbReference>
<dbReference type="Proteomes" id="UP001476950">
    <property type="component" value="Unassembled WGS sequence"/>
</dbReference>
<dbReference type="RefSeq" id="WP_190451602.1">
    <property type="nucleotide sequence ID" value="NZ_JAMPLM010000003.1"/>
</dbReference>
<organism evidence="1 2">
    <name type="scientific">Stenomitos frigidus AS-A4</name>
    <dbReference type="NCBI Taxonomy" id="2933935"/>
    <lineage>
        <taxon>Bacteria</taxon>
        <taxon>Bacillati</taxon>
        <taxon>Cyanobacteriota</taxon>
        <taxon>Cyanophyceae</taxon>
        <taxon>Leptolyngbyales</taxon>
        <taxon>Leptolyngbyaceae</taxon>
        <taxon>Stenomitos</taxon>
    </lineage>
</organism>
<comment type="caution">
    <text evidence="1">The sequence shown here is derived from an EMBL/GenBank/DDBJ whole genome shotgun (WGS) entry which is preliminary data.</text>
</comment>
<evidence type="ECO:0000313" key="2">
    <source>
        <dbReference type="Proteomes" id="UP001476950"/>
    </source>
</evidence>
<proteinExistence type="predicted"/>
<gene>
    <name evidence="1" type="ORF">NDI38_06540</name>
</gene>
<reference evidence="1 2" key="1">
    <citation type="submission" date="2022-04" db="EMBL/GenBank/DDBJ databases">
        <title>Positive selection, recombination, and allopatry shape intraspecific diversity of widespread and dominant cyanobacteria.</title>
        <authorList>
            <person name="Wei J."/>
            <person name="Shu W."/>
            <person name="Hu C."/>
        </authorList>
    </citation>
    <scope>NUCLEOTIDE SEQUENCE [LARGE SCALE GENOMIC DNA]</scope>
    <source>
        <strain evidence="1 2">AS-A4</strain>
    </source>
</reference>
<name>A0ABV0KGC8_9CYAN</name>
<protein>
    <submittedName>
        <fullName evidence="1">Recombinase family protein</fullName>
    </submittedName>
</protein>
<dbReference type="EMBL" id="JAMPLM010000003">
    <property type="protein sequence ID" value="MEP1058093.1"/>
    <property type="molecule type" value="Genomic_DNA"/>
</dbReference>
<dbReference type="InterPro" id="IPR027417">
    <property type="entry name" value="P-loop_NTPase"/>
</dbReference>
<accession>A0ABV0KGC8</accession>
<evidence type="ECO:0000313" key="1">
    <source>
        <dbReference type="EMBL" id="MEP1058093.1"/>
    </source>
</evidence>
<keyword evidence="2" id="KW-1185">Reference proteome</keyword>